<feature type="transmembrane region" description="Helical" evidence="1">
    <location>
        <begin position="30"/>
        <end position="51"/>
    </location>
</feature>
<evidence type="ECO:0000313" key="2">
    <source>
        <dbReference type="EMBL" id="MBE0381894.1"/>
    </source>
</evidence>
<keyword evidence="1" id="KW-1133">Transmembrane helix</keyword>
<sequence>MGQNDEIQASIDGSVIAYDKTDRHNKLFRLLYLSVFYSIALGDLHLAYAIIGTL</sequence>
<name>A0ABR9EMX9_PSEVC</name>
<reference evidence="2 3" key="1">
    <citation type="submission" date="2015-06" db="EMBL/GenBank/DDBJ databases">
        <title>Genome sequence of Pseudoalteromonas carrageenovora.</title>
        <authorList>
            <person name="Xie B.-B."/>
            <person name="Rong J.-C."/>
            <person name="Qin Q.-L."/>
            <person name="Zhang Y.-Z."/>
        </authorList>
    </citation>
    <scope>NUCLEOTIDE SEQUENCE [LARGE SCALE GENOMIC DNA]</scope>
    <source>
        <strain evidence="2 3">IAM 12662</strain>
    </source>
</reference>
<dbReference type="Proteomes" id="UP000615003">
    <property type="component" value="Unassembled WGS sequence"/>
</dbReference>
<dbReference type="EMBL" id="AQGW01000018">
    <property type="protein sequence ID" value="MBE0381894.1"/>
    <property type="molecule type" value="Genomic_DNA"/>
</dbReference>
<keyword evidence="1" id="KW-0472">Membrane</keyword>
<keyword evidence="3" id="KW-1185">Reference proteome</keyword>
<evidence type="ECO:0000256" key="1">
    <source>
        <dbReference type="SAM" id="Phobius"/>
    </source>
</evidence>
<proteinExistence type="predicted"/>
<gene>
    <name evidence="2" type="ORF">PCARR_a0132</name>
</gene>
<evidence type="ECO:0000313" key="3">
    <source>
        <dbReference type="Proteomes" id="UP000615003"/>
    </source>
</evidence>
<protein>
    <recommendedName>
        <fullName evidence="4">MFS transporter</fullName>
    </recommendedName>
</protein>
<accession>A0ABR9EMX9</accession>
<evidence type="ECO:0008006" key="4">
    <source>
        <dbReference type="Google" id="ProtNLM"/>
    </source>
</evidence>
<organism evidence="2 3">
    <name type="scientific">Pseudoalteromonas carrageenovora IAM 12662</name>
    <dbReference type="NCBI Taxonomy" id="1314868"/>
    <lineage>
        <taxon>Bacteria</taxon>
        <taxon>Pseudomonadati</taxon>
        <taxon>Pseudomonadota</taxon>
        <taxon>Gammaproteobacteria</taxon>
        <taxon>Alteromonadales</taxon>
        <taxon>Pseudoalteromonadaceae</taxon>
        <taxon>Pseudoalteromonas</taxon>
    </lineage>
</organism>
<keyword evidence="1" id="KW-0812">Transmembrane</keyword>
<comment type="caution">
    <text evidence="2">The sequence shown here is derived from an EMBL/GenBank/DDBJ whole genome shotgun (WGS) entry which is preliminary data.</text>
</comment>